<dbReference type="KEGG" id="scm:SCHCO_02620069"/>
<dbReference type="InParanoid" id="D8Q218"/>
<evidence type="ECO:0000313" key="3">
    <source>
        <dbReference type="EMBL" id="EFI98037.1"/>
    </source>
</evidence>
<evidence type="ECO:0000313" key="4">
    <source>
        <dbReference type="Proteomes" id="UP000007431"/>
    </source>
</evidence>
<keyword evidence="4" id="KW-1185">Reference proteome</keyword>
<feature type="compositionally biased region" description="Basic and acidic residues" evidence="2">
    <location>
        <begin position="40"/>
        <end position="53"/>
    </location>
</feature>
<dbReference type="HOGENOM" id="CLU_1409553_0_0_1"/>
<organism evidence="4">
    <name type="scientific">Schizophyllum commune (strain H4-8 / FGSC 9210)</name>
    <name type="common">Split gill fungus</name>
    <dbReference type="NCBI Taxonomy" id="578458"/>
    <lineage>
        <taxon>Eukaryota</taxon>
        <taxon>Fungi</taxon>
        <taxon>Dikarya</taxon>
        <taxon>Basidiomycota</taxon>
        <taxon>Agaricomycotina</taxon>
        <taxon>Agaricomycetes</taxon>
        <taxon>Agaricomycetidae</taxon>
        <taxon>Agaricales</taxon>
        <taxon>Schizophyllaceae</taxon>
        <taxon>Schizophyllum</taxon>
    </lineage>
</organism>
<feature type="region of interest" description="Disordered" evidence="2">
    <location>
        <begin position="123"/>
        <end position="193"/>
    </location>
</feature>
<feature type="coiled-coil region" evidence="1">
    <location>
        <begin position="61"/>
        <end position="109"/>
    </location>
</feature>
<dbReference type="EMBL" id="GL377305">
    <property type="protein sequence ID" value="EFI98037.1"/>
    <property type="molecule type" value="Genomic_DNA"/>
</dbReference>
<sequence length="193" mass="21361">MASTSNSAPTEPQALTATSQGKYGDLIQRGPSVSSQYDTDEYRRQDGVDDYSRMDTSPNMIQQGQEDYDALLARYEELTTKNAEYQRDLARAAKRIDALQDEMDLLLDAMQLVLPSQPTLLRNFPSSPPIGRRPVHSEQPEEEGQFPPVPPPNQNGVGSNGWNEANTRRTLTPPMVISIPAAPQESPNGTMRT</sequence>
<evidence type="ECO:0000256" key="2">
    <source>
        <dbReference type="SAM" id="MobiDB-lite"/>
    </source>
</evidence>
<reference evidence="3 4" key="1">
    <citation type="journal article" date="2010" name="Nat. Biotechnol.">
        <title>Genome sequence of the model mushroom Schizophyllum commune.</title>
        <authorList>
            <person name="Ohm R.A."/>
            <person name="de Jong J.F."/>
            <person name="Lugones L.G."/>
            <person name="Aerts A."/>
            <person name="Kothe E."/>
            <person name="Stajich J.E."/>
            <person name="de Vries R.P."/>
            <person name="Record E."/>
            <person name="Levasseur A."/>
            <person name="Baker S.E."/>
            <person name="Bartholomew K.A."/>
            <person name="Coutinho P.M."/>
            <person name="Erdmann S."/>
            <person name="Fowler T.J."/>
            <person name="Gathman A.C."/>
            <person name="Lombard V."/>
            <person name="Henrissat B."/>
            <person name="Knabe N."/>
            <person name="Kuees U."/>
            <person name="Lilly W.W."/>
            <person name="Lindquist E."/>
            <person name="Lucas S."/>
            <person name="Magnuson J.K."/>
            <person name="Piumi F."/>
            <person name="Raudaskoski M."/>
            <person name="Salamov A."/>
            <person name="Schmutz J."/>
            <person name="Schwarze F.W.M.R."/>
            <person name="vanKuyk P.A."/>
            <person name="Horton J.S."/>
            <person name="Grigoriev I.V."/>
            <person name="Woesten H.A.B."/>
        </authorList>
    </citation>
    <scope>NUCLEOTIDE SEQUENCE [LARGE SCALE GENOMIC DNA]</scope>
    <source>
        <strain evidence="4">H4-8 / FGSC 9210</strain>
    </source>
</reference>
<accession>D8Q218</accession>
<protein>
    <submittedName>
        <fullName evidence="3">Uncharacterized protein</fullName>
    </submittedName>
</protein>
<dbReference type="Proteomes" id="UP000007431">
    <property type="component" value="Unassembled WGS sequence"/>
</dbReference>
<feature type="non-terminal residue" evidence="3">
    <location>
        <position position="193"/>
    </location>
</feature>
<proteinExistence type="predicted"/>
<name>D8Q218_SCHCM</name>
<feature type="region of interest" description="Disordered" evidence="2">
    <location>
        <begin position="1"/>
        <end position="60"/>
    </location>
</feature>
<dbReference type="OrthoDB" id="2442602at2759"/>
<keyword evidence="1" id="KW-0175">Coiled coil</keyword>
<feature type="compositionally biased region" description="Polar residues" evidence="2">
    <location>
        <begin position="1"/>
        <end position="21"/>
    </location>
</feature>
<evidence type="ECO:0000256" key="1">
    <source>
        <dbReference type="SAM" id="Coils"/>
    </source>
</evidence>
<dbReference type="RefSeq" id="XP_003032940.1">
    <property type="nucleotide sequence ID" value="XM_003032894.1"/>
</dbReference>
<dbReference type="AlphaFoldDB" id="D8Q218"/>
<dbReference type="GeneID" id="9596040"/>
<gene>
    <name evidence="3" type="ORF">SCHCODRAFT_108445</name>
</gene>
<dbReference type="VEuPathDB" id="FungiDB:SCHCODRAFT_02620069"/>
<dbReference type="STRING" id="578458.D8Q218"/>